<dbReference type="GO" id="GO:0000978">
    <property type="term" value="F:RNA polymerase II cis-regulatory region sequence-specific DNA binding"/>
    <property type="evidence" value="ECO:0007669"/>
    <property type="project" value="TreeGrafter"/>
</dbReference>
<evidence type="ECO:0000313" key="12">
    <source>
        <dbReference type="EnsemblMetazoa" id="ACUA027883-PA"/>
    </source>
</evidence>
<evidence type="ECO:0000256" key="6">
    <source>
        <dbReference type="ARBA" id="ARBA00023242"/>
    </source>
</evidence>
<feature type="domain" description="C2H2-type" evidence="10">
    <location>
        <begin position="299"/>
        <end position="326"/>
    </location>
</feature>
<dbReference type="SMART" id="SM00355">
    <property type="entry name" value="ZnF_C2H2"/>
    <property type="match status" value="9"/>
</dbReference>
<dbReference type="SUPFAM" id="SSF57716">
    <property type="entry name" value="Glucocorticoid receptor-like (DNA-binding domain)"/>
    <property type="match status" value="1"/>
</dbReference>
<dbReference type="FunFam" id="3.30.160.60:FF:000446">
    <property type="entry name" value="Zinc finger protein"/>
    <property type="match status" value="1"/>
</dbReference>
<dbReference type="SMART" id="SM00868">
    <property type="entry name" value="zf-AD"/>
    <property type="match status" value="1"/>
</dbReference>
<dbReference type="Pfam" id="PF00096">
    <property type="entry name" value="zf-C2H2"/>
    <property type="match status" value="4"/>
</dbReference>
<protein>
    <recommendedName>
        <fullName evidence="14">Protein krueppel</fullName>
    </recommendedName>
</protein>
<feature type="domain" description="ZAD" evidence="11">
    <location>
        <begin position="1"/>
        <end position="48"/>
    </location>
</feature>
<evidence type="ECO:0000259" key="11">
    <source>
        <dbReference type="PROSITE" id="PS51915"/>
    </source>
</evidence>
<keyword evidence="3" id="KW-0677">Repeat</keyword>
<evidence type="ECO:0000256" key="7">
    <source>
        <dbReference type="PROSITE-ProRule" id="PRU00042"/>
    </source>
</evidence>
<dbReference type="FunFam" id="3.30.160.60:FF:000690">
    <property type="entry name" value="Zinc finger protein 354C"/>
    <property type="match status" value="1"/>
</dbReference>
<name>A0A182MWD5_9DIPT</name>
<organism evidence="12 13">
    <name type="scientific">Anopheles culicifacies</name>
    <dbReference type="NCBI Taxonomy" id="139723"/>
    <lineage>
        <taxon>Eukaryota</taxon>
        <taxon>Metazoa</taxon>
        <taxon>Ecdysozoa</taxon>
        <taxon>Arthropoda</taxon>
        <taxon>Hexapoda</taxon>
        <taxon>Insecta</taxon>
        <taxon>Pterygota</taxon>
        <taxon>Neoptera</taxon>
        <taxon>Endopterygota</taxon>
        <taxon>Diptera</taxon>
        <taxon>Nematocera</taxon>
        <taxon>Culicoidea</taxon>
        <taxon>Culicidae</taxon>
        <taxon>Anophelinae</taxon>
        <taxon>Anopheles</taxon>
        <taxon>culicifacies species complex</taxon>
    </lineage>
</organism>
<feature type="domain" description="C2H2-type" evidence="10">
    <location>
        <begin position="383"/>
        <end position="411"/>
    </location>
</feature>
<dbReference type="InterPro" id="IPR013087">
    <property type="entry name" value="Znf_C2H2_type"/>
</dbReference>
<dbReference type="GO" id="GO:0000981">
    <property type="term" value="F:DNA-binding transcription factor activity, RNA polymerase II-specific"/>
    <property type="evidence" value="ECO:0007669"/>
    <property type="project" value="TreeGrafter"/>
</dbReference>
<feature type="domain" description="C2H2-type" evidence="10">
    <location>
        <begin position="327"/>
        <end position="354"/>
    </location>
</feature>
<evidence type="ECO:0000256" key="3">
    <source>
        <dbReference type="ARBA" id="ARBA00022737"/>
    </source>
</evidence>
<dbReference type="Proteomes" id="UP000075883">
    <property type="component" value="Unassembled WGS sequence"/>
</dbReference>
<keyword evidence="6" id="KW-0539">Nucleus</keyword>
<evidence type="ECO:0000259" key="10">
    <source>
        <dbReference type="PROSITE" id="PS50157"/>
    </source>
</evidence>
<dbReference type="PROSITE" id="PS00028">
    <property type="entry name" value="ZINC_FINGER_C2H2_1"/>
    <property type="match status" value="7"/>
</dbReference>
<dbReference type="VEuPathDB" id="VectorBase:ACUA027883"/>
<dbReference type="GO" id="GO:0003682">
    <property type="term" value="F:chromatin binding"/>
    <property type="evidence" value="ECO:0007669"/>
    <property type="project" value="UniProtKB-ARBA"/>
</dbReference>
<evidence type="ECO:0000256" key="4">
    <source>
        <dbReference type="ARBA" id="ARBA00022771"/>
    </source>
</evidence>
<feature type="domain" description="C2H2-type" evidence="10">
    <location>
        <begin position="272"/>
        <end position="299"/>
    </location>
</feature>
<feature type="domain" description="C2H2-type" evidence="10">
    <location>
        <begin position="243"/>
        <end position="271"/>
    </location>
</feature>
<evidence type="ECO:0000256" key="2">
    <source>
        <dbReference type="ARBA" id="ARBA00022723"/>
    </source>
</evidence>
<keyword evidence="5" id="KW-0862">Zinc</keyword>
<keyword evidence="2" id="KW-0479">Metal-binding</keyword>
<evidence type="ECO:0000256" key="8">
    <source>
        <dbReference type="PROSITE-ProRule" id="PRU01263"/>
    </source>
</evidence>
<dbReference type="EnsemblMetazoa" id="ACUA027883-RA">
    <property type="protein sequence ID" value="ACUA027883-PA"/>
    <property type="gene ID" value="ACUA027883"/>
</dbReference>
<evidence type="ECO:0000256" key="1">
    <source>
        <dbReference type="ARBA" id="ARBA00004123"/>
    </source>
</evidence>
<dbReference type="PROSITE" id="PS50157">
    <property type="entry name" value="ZINC_FINGER_C2H2_2"/>
    <property type="match status" value="7"/>
</dbReference>
<dbReference type="InterPro" id="IPR036236">
    <property type="entry name" value="Znf_C2H2_sf"/>
</dbReference>
<dbReference type="AlphaFoldDB" id="A0A182MWD5"/>
<evidence type="ECO:0008006" key="14">
    <source>
        <dbReference type="Google" id="ProtNLM"/>
    </source>
</evidence>
<dbReference type="SUPFAM" id="SSF57667">
    <property type="entry name" value="beta-beta-alpha zinc fingers"/>
    <property type="match status" value="4"/>
</dbReference>
<comment type="caution">
    <text evidence="8">Lacks conserved residue(s) required for the propagation of feature annotation.</text>
</comment>
<proteinExistence type="predicted"/>
<feature type="domain" description="C2H2-type" evidence="10">
    <location>
        <begin position="355"/>
        <end position="382"/>
    </location>
</feature>
<keyword evidence="13" id="KW-1185">Reference proteome</keyword>
<dbReference type="GO" id="GO:0005634">
    <property type="term" value="C:nucleus"/>
    <property type="evidence" value="ECO:0007669"/>
    <property type="project" value="UniProtKB-SubCell"/>
</dbReference>
<dbReference type="FunFam" id="3.30.160.60:FF:000512">
    <property type="entry name" value="zinc finger protein 197 isoform X1"/>
    <property type="match status" value="1"/>
</dbReference>
<dbReference type="InterPro" id="IPR012934">
    <property type="entry name" value="Znf_AD"/>
</dbReference>
<dbReference type="GO" id="GO:0008270">
    <property type="term" value="F:zinc ion binding"/>
    <property type="evidence" value="ECO:0007669"/>
    <property type="project" value="UniProtKB-KW"/>
</dbReference>
<dbReference type="GO" id="GO:0000785">
    <property type="term" value="C:chromatin"/>
    <property type="evidence" value="ECO:0007669"/>
    <property type="project" value="UniProtKB-ARBA"/>
</dbReference>
<evidence type="ECO:0000256" key="5">
    <source>
        <dbReference type="ARBA" id="ARBA00022833"/>
    </source>
</evidence>
<dbReference type="GO" id="GO:0040029">
    <property type="term" value="P:epigenetic regulation of gene expression"/>
    <property type="evidence" value="ECO:0007669"/>
    <property type="project" value="UniProtKB-ARBA"/>
</dbReference>
<dbReference type="Gene3D" id="3.30.160.60">
    <property type="entry name" value="Classic Zinc Finger"/>
    <property type="match status" value="7"/>
</dbReference>
<dbReference type="EMBL" id="AXCM01002517">
    <property type="status" value="NOT_ANNOTATED_CDS"/>
    <property type="molecule type" value="Genomic_DNA"/>
</dbReference>
<dbReference type="PANTHER" id="PTHR23235">
    <property type="entry name" value="KRUEPPEL-LIKE TRANSCRIPTION FACTOR"/>
    <property type="match status" value="1"/>
</dbReference>
<reference evidence="12" key="2">
    <citation type="submission" date="2020-05" db="UniProtKB">
        <authorList>
            <consortium name="EnsemblMetazoa"/>
        </authorList>
    </citation>
    <scope>IDENTIFICATION</scope>
    <source>
        <strain evidence="12">A-37</strain>
    </source>
</reference>
<keyword evidence="4 7" id="KW-0863">Zinc-finger</keyword>
<dbReference type="STRING" id="139723.A0A182MWD5"/>
<feature type="domain" description="C2H2-type" evidence="10">
    <location>
        <begin position="412"/>
        <end position="435"/>
    </location>
</feature>
<evidence type="ECO:0000256" key="9">
    <source>
        <dbReference type="SAM" id="MobiDB-lite"/>
    </source>
</evidence>
<reference evidence="13" key="1">
    <citation type="submission" date="2013-09" db="EMBL/GenBank/DDBJ databases">
        <title>The Genome Sequence of Anopheles culicifacies species A.</title>
        <authorList>
            <consortium name="The Broad Institute Genomics Platform"/>
            <person name="Neafsey D.E."/>
            <person name="Besansky N."/>
            <person name="Howell P."/>
            <person name="Walton C."/>
            <person name="Young S.K."/>
            <person name="Zeng Q."/>
            <person name="Gargeya S."/>
            <person name="Fitzgerald M."/>
            <person name="Haas B."/>
            <person name="Abouelleil A."/>
            <person name="Allen A.W."/>
            <person name="Alvarado L."/>
            <person name="Arachchi H.M."/>
            <person name="Berlin A.M."/>
            <person name="Chapman S.B."/>
            <person name="Gainer-Dewar J."/>
            <person name="Goldberg J."/>
            <person name="Griggs A."/>
            <person name="Gujja S."/>
            <person name="Hansen M."/>
            <person name="Howarth C."/>
            <person name="Imamovic A."/>
            <person name="Ireland A."/>
            <person name="Larimer J."/>
            <person name="McCowan C."/>
            <person name="Murphy C."/>
            <person name="Pearson M."/>
            <person name="Poon T.W."/>
            <person name="Priest M."/>
            <person name="Roberts A."/>
            <person name="Saif S."/>
            <person name="Shea T."/>
            <person name="Sisk P."/>
            <person name="Sykes S."/>
            <person name="Wortman J."/>
            <person name="Nusbaum C."/>
            <person name="Birren B."/>
        </authorList>
    </citation>
    <scope>NUCLEOTIDE SEQUENCE [LARGE SCALE GENOMIC DNA]</scope>
    <source>
        <strain evidence="13">A-37</strain>
    </source>
</reference>
<sequence>MYCLLTGLSVSLGDGLPDSFCQECVDFIVTCNNFRKKCLKSDAHLRSLNVKIINEDELIENEETEYLEAACIPSNYAQIHCNGAENSLREEIHYKEEVKPAINLQPIISTEQESADLLVEEESDYELYDVIENIEIVEYSSDDNENGGSSEDNLPSREISADGTDEVTQHDNSTTQLILRCCGCTELHFTSVDDLKQHVLEVHNEESTSNTAASYKCNFCEGSCSNDILLSQHNASLSSKKKYTCTTCAAVYSSRSALCSHIKSKHLCKRTYVCDVCQKAFYTSNTLISHRQTHGEKKFQCSICLKMFLRRWDLQIHQNLHSNERPYGCTICDMRFKSKAHLQAHQLVHTGERTKKCRICGKGFRTYTDRRVHELEHENIHPFKCTLCDKKYGRNYKLQLHMRKVHTGERPFECDDCSKRFFQRFELMAHRRVDHGVVEDFQHVEFVEG</sequence>
<comment type="subcellular location">
    <subcellularLocation>
        <location evidence="1">Nucleus</location>
    </subcellularLocation>
</comment>
<evidence type="ECO:0000313" key="13">
    <source>
        <dbReference type="Proteomes" id="UP000075883"/>
    </source>
</evidence>
<feature type="region of interest" description="Disordered" evidence="9">
    <location>
        <begin position="139"/>
        <end position="169"/>
    </location>
</feature>
<accession>A0A182MWD5</accession>
<dbReference type="PROSITE" id="PS51915">
    <property type="entry name" value="ZAD"/>
    <property type="match status" value="1"/>
</dbReference>
<dbReference type="PANTHER" id="PTHR23235:SF120">
    <property type="entry name" value="KRUPPEL-LIKE FACTOR 15"/>
    <property type="match status" value="1"/>
</dbReference>